<evidence type="ECO:0000259" key="8">
    <source>
        <dbReference type="Pfam" id="PF25079"/>
    </source>
</evidence>
<sequence>MHKTLASHKSPLACEAELQRWNMVAQHPNLDNITQIFSFNYKSLTPYAGLNDTAVLWGVKFRKDQETFTFEKGRAFPWRIYFNGDNCVMPPPDTYPFLPNGGFRQQFSVFSFVLFSVLVFFFST</sequence>
<name>A0ABC8KT77_ERUVS</name>
<comment type="caution">
    <text evidence="9">The sequence shown here is derived from an EMBL/GenBank/DDBJ whole genome shotgun (WGS) entry which is preliminary data.</text>
</comment>
<feature type="domain" description="COBRA C-terminal" evidence="8">
    <location>
        <begin position="60"/>
        <end position="96"/>
    </location>
</feature>
<keyword evidence="3" id="KW-0336">GPI-anchor</keyword>
<protein>
    <recommendedName>
        <fullName evidence="8">COBRA C-terminal domain-containing protein</fullName>
    </recommendedName>
</protein>
<feature type="transmembrane region" description="Helical" evidence="7">
    <location>
        <begin position="107"/>
        <end position="123"/>
    </location>
</feature>
<keyword evidence="7" id="KW-1133">Transmembrane helix</keyword>
<organism evidence="9 10">
    <name type="scientific">Eruca vesicaria subsp. sativa</name>
    <name type="common">Garden rocket</name>
    <name type="synonym">Eruca sativa</name>
    <dbReference type="NCBI Taxonomy" id="29727"/>
    <lineage>
        <taxon>Eukaryota</taxon>
        <taxon>Viridiplantae</taxon>
        <taxon>Streptophyta</taxon>
        <taxon>Embryophyta</taxon>
        <taxon>Tracheophyta</taxon>
        <taxon>Spermatophyta</taxon>
        <taxon>Magnoliopsida</taxon>
        <taxon>eudicotyledons</taxon>
        <taxon>Gunneridae</taxon>
        <taxon>Pentapetalae</taxon>
        <taxon>rosids</taxon>
        <taxon>malvids</taxon>
        <taxon>Brassicales</taxon>
        <taxon>Brassicaceae</taxon>
        <taxon>Brassiceae</taxon>
        <taxon>Eruca</taxon>
    </lineage>
</organism>
<evidence type="ECO:0000256" key="6">
    <source>
        <dbReference type="ARBA" id="ARBA00023288"/>
    </source>
</evidence>
<evidence type="ECO:0000256" key="7">
    <source>
        <dbReference type="SAM" id="Phobius"/>
    </source>
</evidence>
<evidence type="ECO:0000313" key="9">
    <source>
        <dbReference type="EMBL" id="CAH8362043.1"/>
    </source>
</evidence>
<comment type="similarity">
    <text evidence="2">Belongs to the COBRA family.</text>
</comment>
<keyword evidence="5" id="KW-0325">Glycoprotein</keyword>
<keyword evidence="7" id="KW-0472">Membrane</keyword>
<proteinExistence type="inferred from homology"/>
<comment type="subcellular location">
    <subcellularLocation>
        <location evidence="1">Cell membrane</location>
        <topology evidence="1">Lipid-anchor</topology>
        <topology evidence="1">GPI-anchor</topology>
    </subcellularLocation>
</comment>
<gene>
    <name evidence="9" type="ORF">ERUC_LOCUS27799</name>
</gene>
<evidence type="ECO:0000256" key="4">
    <source>
        <dbReference type="ARBA" id="ARBA00022729"/>
    </source>
</evidence>
<dbReference type="InterPro" id="IPR056900">
    <property type="entry name" value="COB_C"/>
</dbReference>
<accession>A0ABC8KT77</accession>
<evidence type="ECO:0000256" key="1">
    <source>
        <dbReference type="ARBA" id="ARBA00004609"/>
    </source>
</evidence>
<dbReference type="InterPro" id="IPR006918">
    <property type="entry name" value="COBRA_pln"/>
</dbReference>
<dbReference type="Pfam" id="PF25079">
    <property type="entry name" value="COB_C"/>
    <property type="match status" value="1"/>
</dbReference>
<keyword evidence="7" id="KW-0812">Transmembrane</keyword>
<dbReference type="PANTHER" id="PTHR31673">
    <property type="entry name" value="PROTEIN COBRA"/>
    <property type="match status" value="1"/>
</dbReference>
<dbReference type="GO" id="GO:0098552">
    <property type="term" value="C:side of membrane"/>
    <property type="evidence" value="ECO:0007669"/>
    <property type="project" value="UniProtKB-KW"/>
</dbReference>
<evidence type="ECO:0000313" key="10">
    <source>
        <dbReference type="Proteomes" id="UP001642260"/>
    </source>
</evidence>
<dbReference type="Proteomes" id="UP001642260">
    <property type="component" value="Unassembled WGS sequence"/>
</dbReference>
<keyword evidence="6" id="KW-0449">Lipoprotein</keyword>
<evidence type="ECO:0000256" key="5">
    <source>
        <dbReference type="ARBA" id="ARBA00023180"/>
    </source>
</evidence>
<evidence type="ECO:0000256" key="3">
    <source>
        <dbReference type="ARBA" id="ARBA00022622"/>
    </source>
</evidence>
<dbReference type="AlphaFoldDB" id="A0ABC8KT77"/>
<keyword evidence="4" id="KW-0732">Signal</keyword>
<dbReference type="PANTHER" id="PTHR31673:SF61">
    <property type="entry name" value="PROTEIN COBRA"/>
    <property type="match status" value="1"/>
</dbReference>
<keyword evidence="10" id="KW-1185">Reference proteome</keyword>
<reference evidence="9 10" key="1">
    <citation type="submission" date="2022-03" db="EMBL/GenBank/DDBJ databases">
        <authorList>
            <person name="Macdonald S."/>
            <person name="Ahmed S."/>
            <person name="Newling K."/>
        </authorList>
    </citation>
    <scope>NUCLEOTIDE SEQUENCE [LARGE SCALE GENOMIC DNA]</scope>
</reference>
<dbReference type="GO" id="GO:0005886">
    <property type="term" value="C:plasma membrane"/>
    <property type="evidence" value="ECO:0007669"/>
    <property type="project" value="UniProtKB-SubCell"/>
</dbReference>
<evidence type="ECO:0000256" key="2">
    <source>
        <dbReference type="ARBA" id="ARBA00005507"/>
    </source>
</evidence>
<dbReference type="EMBL" id="CAKOAT010322932">
    <property type="protein sequence ID" value="CAH8362043.1"/>
    <property type="molecule type" value="Genomic_DNA"/>
</dbReference>